<protein>
    <recommendedName>
        <fullName evidence="8">CASP-like protein</fullName>
    </recommendedName>
</protein>
<evidence type="ECO:0000313" key="11">
    <source>
        <dbReference type="EMBL" id="KAA3456130.1"/>
    </source>
</evidence>
<evidence type="ECO:0000313" key="12">
    <source>
        <dbReference type="Proteomes" id="UP000325315"/>
    </source>
</evidence>
<evidence type="ECO:0000256" key="5">
    <source>
        <dbReference type="ARBA" id="ARBA00022692"/>
    </source>
</evidence>
<gene>
    <name evidence="11" type="ORF">EPI10_019080</name>
</gene>
<dbReference type="Proteomes" id="UP000325315">
    <property type="component" value="Unassembled WGS sequence"/>
</dbReference>
<keyword evidence="7 8" id="KW-0472">Membrane</keyword>
<comment type="similarity">
    <text evidence="2 8">Belongs to the Casparian strip membrane proteins (CASP) family.</text>
</comment>
<comment type="subunit">
    <text evidence="3 8">Homodimer and heterodimers.</text>
</comment>
<keyword evidence="5 8" id="KW-0812">Transmembrane</keyword>
<evidence type="ECO:0000256" key="8">
    <source>
        <dbReference type="RuleBase" id="RU361233"/>
    </source>
</evidence>
<dbReference type="GO" id="GO:0005886">
    <property type="term" value="C:plasma membrane"/>
    <property type="evidence" value="ECO:0007669"/>
    <property type="project" value="UniProtKB-SubCell"/>
</dbReference>
<feature type="transmembrane region" description="Helical" evidence="8">
    <location>
        <begin position="77"/>
        <end position="100"/>
    </location>
</feature>
<comment type="subcellular location">
    <subcellularLocation>
        <location evidence="1 8">Cell membrane</location>
        <topology evidence="1 8">Multi-pass membrane protein</topology>
    </subcellularLocation>
</comment>
<dbReference type="NCBIfam" id="TIGR01569">
    <property type="entry name" value="A_tha_TIGR01569"/>
    <property type="match status" value="1"/>
</dbReference>
<feature type="compositionally biased region" description="Low complexity" evidence="9">
    <location>
        <begin position="17"/>
        <end position="28"/>
    </location>
</feature>
<organism evidence="11 12">
    <name type="scientific">Gossypium australe</name>
    <dbReference type="NCBI Taxonomy" id="47621"/>
    <lineage>
        <taxon>Eukaryota</taxon>
        <taxon>Viridiplantae</taxon>
        <taxon>Streptophyta</taxon>
        <taxon>Embryophyta</taxon>
        <taxon>Tracheophyta</taxon>
        <taxon>Spermatophyta</taxon>
        <taxon>Magnoliopsida</taxon>
        <taxon>eudicotyledons</taxon>
        <taxon>Gunneridae</taxon>
        <taxon>Pentapetalae</taxon>
        <taxon>rosids</taxon>
        <taxon>malvids</taxon>
        <taxon>Malvales</taxon>
        <taxon>Malvaceae</taxon>
        <taxon>Malvoideae</taxon>
        <taxon>Gossypium</taxon>
    </lineage>
</organism>
<dbReference type="InterPro" id="IPR006459">
    <property type="entry name" value="CASP/CASPL"/>
</dbReference>
<feature type="compositionally biased region" description="Basic and acidic residues" evidence="9">
    <location>
        <begin position="1"/>
        <end position="11"/>
    </location>
</feature>
<dbReference type="InterPro" id="IPR006702">
    <property type="entry name" value="CASP_dom"/>
</dbReference>
<feature type="transmembrane region" description="Helical" evidence="8">
    <location>
        <begin position="168"/>
        <end position="189"/>
    </location>
</feature>
<evidence type="ECO:0000256" key="6">
    <source>
        <dbReference type="ARBA" id="ARBA00022989"/>
    </source>
</evidence>
<keyword evidence="6 8" id="KW-1133">Transmembrane helix</keyword>
<reference evidence="12" key="1">
    <citation type="journal article" date="2019" name="Plant Biotechnol. J.">
        <title>Genome sequencing of the Australian wild diploid species Gossypium australe highlights disease resistance and delayed gland morphogenesis.</title>
        <authorList>
            <person name="Cai Y."/>
            <person name="Cai X."/>
            <person name="Wang Q."/>
            <person name="Wang P."/>
            <person name="Zhang Y."/>
            <person name="Cai C."/>
            <person name="Xu Y."/>
            <person name="Wang K."/>
            <person name="Zhou Z."/>
            <person name="Wang C."/>
            <person name="Geng S."/>
            <person name="Li B."/>
            <person name="Dong Q."/>
            <person name="Hou Y."/>
            <person name="Wang H."/>
            <person name="Ai P."/>
            <person name="Liu Z."/>
            <person name="Yi F."/>
            <person name="Sun M."/>
            <person name="An G."/>
            <person name="Cheng J."/>
            <person name="Zhang Y."/>
            <person name="Shi Q."/>
            <person name="Xie Y."/>
            <person name="Shi X."/>
            <person name="Chang Y."/>
            <person name="Huang F."/>
            <person name="Chen Y."/>
            <person name="Hong S."/>
            <person name="Mi L."/>
            <person name="Sun Q."/>
            <person name="Zhang L."/>
            <person name="Zhou B."/>
            <person name="Peng R."/>
            <person name="Zhang X."/>
            <person name="Liu F."/>
        </authorList>
    </citation>
    <scope>NUCLEOTIDE SEQUENCE [LARGE SCALE GENOMIC DNA]</scope>
    <source>
        <strain evidence="12">cv. PA1801</strain>
    </source>
</reference>
<dbReference type="OrthoDB" id="992805at2759"/>
<feature type="region of interest" description="Disordered" evidence="9">
    <location>
        <begin position="1"/>
        <end position="28"/>
    </location>
</feature>
<keyword evidence="4 8" id="KW-1003">Cell membrane</keyword>
<dbReference type="PANTHER" id="PTHR36488:SF8">
    <property type="entry name" value="CASP-LIKE PROTEIN 1U1"/>
    <property type="match status" value="1"/>
</dbReference>
<feature type="domain" description="Casparian strip membrane protein" evidence="10">
    <location>
        <begin position="33"/>
        <end position="184"/>
    </location>
</feature>
<evidence type="ECO:0000259" key="10">
    <source>
        <dbReference type="Pfam" id="PF04535"/>
    </source>
</evidence>
<evidence type="ECO:0000256" key="3">
    <source>
        <dbReference type="ARBA" id="ARBA00011489"/>
    </source>
</evidence>
<comment type="caution">
    <text evidence="11">The sequence shown here is derived from an EMBL/GenBank/DDBJ whole genome shotgun (WGS) entry which is preliminary data.</text>
</comment>
<evidence type="ECO:0000256" key="7">
    <source>
        <dbReference type="ARBA" id="ARBA00023136"/>
    </source>
</evidence>
<keyword evidence="12" id="KW-1185">Reference proteome</keyword>
<dbReference type="InterPro" id="IPR044173">
    <property type="entry name" value="CASPL"/>
</dbReference>
<dbReference type="EMBL" id="SMMG02000012">
    <property type="protein sequence ID" value="KAA3456130.1"/>
    <property type="molecule type" value="Genomic_DNA"/>
</dbReference>
<accession>A0A5B6UDI6</accession>
<name>A0A5B6UDI6_9ROSI</name>
<feature type="transmembrane region" description="Helical" evidence="8">
    <location>
        <begin position="125"/>
        <end position="148"/>
    </location>
</feature>
<evidence type="ECO:0000256" key="2">
    <source>
        <dbReference type="ARBA" id="ARBA00007651"/>
    </source>
</evidence>
<dbReference type="PANTHER" id="PTHR36488">
    <property type="entry name" value="CASP-LIKE PROTEIN 1U1"/>
    <property type="match status" value="1"/>
</dbReference>
<feature type="transmembrane region" description="Helical" evidence="8">
    <location>
        <begin position="37"/>
        <end position="57"/>
    </location>
</feature>
<evidence type="ECO:0000256" key="1">
    <source>
        <dbReference type="ARBA" id="ARBA00004651"/>
    </source>
</evidence>
<dbReference type="AlphaFoldDB" id="A0A5B6UDI6"/>
<evidence type="ECO:0000256" key="4">
    <source>
        <dbReference type="ARBA" id="ARBA00022475"/>
    </source>
</evidence>
<dbReference type="Pfam" id="PF04535">
    <property type="entry name" value="CASP_dom"/>
    <property type="match status" value="1"/>
</dbReference>
<proteinExistence type="inferred from homology"/>
<sequence length="204" mass="22505">MASPEVGRDKSPFMLQPKSLPSPVSKSSKTSSFKAQIMLRVFAAAFTLAAICIMTTSSQSFPLLGFTIKAHYSDSSAMRFLLVTDAIVCAFSVLSVLFVYRLSRSGSDLKYCFYLFLHDMVSKLLVLKMVIMGLATSGCSAATAVGYIGRYGEEKMGWMAVCNHVRKFCNQMTISMVLSYLAFCSYFALSVMSGNKVMYQYESP</sequence>
<evidence type="ECO:0000256" key="9">
    <source>
        <dbReference type="SAM" id="MobiDB-lite"/>
    </source>
</evidence>